<dbReference type="GO" id="GO:0043953">
    <property type="term" value="P:protein transport by the Tat complex"/>
    <property type="evidence" value="ECO:0007669"/>
    <property type="project" value="UniProtKB-UniRule"/>
</dbReference>
<dbReference type="GO" id="GO:0065002">
    <property type="term" value="P:intracellular protein transmembrane transport"/>
    <property type="evidence" value="ECO:0007669"/>
    <property type="project" value="TreeGrafter"/>
</dbReference>
<dbReference type="PROSITE" id="PS01218">
    <property type="entry name" value="TATC"/>
    <property type="match status" value="1"/>
</dbReference>
<dbReference type="PANTHER" id="PTHR30371:SF0">
    <property type="entry name" value="SEC-INDEPENDENT PROTEIN TRANSLOCASE PROTEIN TATC, CHLOROPLASTIC-RELATED"/>
    <property type="match status" value="1"/>
</dbReference>
<organism evidence="7 8">
    <name type="scientific">Pseudomonas segetis</name>
    <dbReference type="NCBI Taxonomy" id="298908"/>
    <lineage>
        <taxon>Bacteria</taxon>
        <taxon>Pseudomonadati</taxon>
        <taxon>Pseudomonadota</taxon>
        <taxon>Gammaproteobacteria</taxon>
        <taxon>Pseudomonadales</taxon>
        <taxon>Pseudomonadaceae</taxon>
        <taxon>Pseudomonas</taxon>
    </lineage>
</organism>
<gene>
    <name evidence="5" type="primary">tatC</name>
    <name evidence="7" type="ORF">SAMN05216255_2390</name>
</gene>
<evidence type="ECO:0000313" key="8">
    <source>
        <dbReference type="Proteomes" id="UP000242915"/>
    </source>
</evidence>
<name>A0A239DPZ4_9PSED</name>
<evidence type="ECO:0000256" key="3">
    <source>
        <dbReference type="ARBA" id="ARBA00022989"/>
    </source>
</evidence>
<keyword evidence="5" id="KW-0811">Translocation</keyword>
<feature type="transmembrane region" description="Helical" evidence="5">
    <location>
        <begin position="111"/>
        <end position="141"/>
    </location>
</feature>
<evidence type="ECO:0000256" key="1">
    <source>
        <dbReference type="ARBA" id="ARBA00004141"/>
    </source>
</evidence>
<dbReference type="GO" id="GO:0009977">
    <property type="term" value="F:proton motive force dependent protein transmembrane transporter activity"/>
    <property type="evidence" value="ECO:0007669"/>
    <property type="project" value="TreeGrafter"/>
</dbReference>
<dbReference type="Pfam" id="PF00902">
    <property type="entry name" value="TatC"/>
    <property type="match status" value="1"/>
</dbReference>
<comment type="caution">
    <text evidence="5">Lacks conserved residue(s) required for the propagation of feature annotation.</text>
</comment>
<evidence type="ECO:0000313" key="7">
    <source>
        <dbReference type="EMBL" id="SNS34725.1"/>
    </source>
</evidence>
<dbReference type="RefSeq" id="WP_089359873.1">
    <property type="nucleotide sequence ID" value="NZ_FZOG01000002.1"/>
</dbReference>
<feature type="transmembrane region" description="Helical" evidence="5">
    <location>
        <begin position="199"/>
        <end position="216"/>
    </location>
</feature>
<comment type="subunit">
    <text evidence="5">The Tat system comprises two distinct complexes: a TatABC complex, containing multiple copies of TatA, TatB and TatC subunits, and a separate TatA complex, containing only TatA subunits. Substrates initially bind to the TatABC complex, which probably triggers association of the separate TatA complex to form the active translocon.</text>
</comment>
<feature type="transmembrane region" description="Helical" evidence="5">
    <location>
        <begin position="161"/>
        <end position="187"/>
    </location>
</feature>
<feature type="transmembrane region" description="Helical" evidence="5">
    <location>
        <begin position="78"/>
        <end position="99"/>
    </location>
</feature>
<comment type="subcellular location">
    <subcellularLocation>
        <location evidence="5">Cell membrane</location>
        <topology evidence="5">Multi-pass membrane protein</topology>
    </subcellularLocation>
    <subcellularLocation>
        <location evidence="1">Membrane</location>
        <topology evidence="1">Multi-pass membrane protein</topology>
    </subcellularLocation>
</comment>
<keyword evidence="4 5" id="KW-0472">Membrane</keyword>
<keyword evidence="8" id="KW-1185">Reference proteome</keyword>
<dbReference type="InterPro" id="IPR019820">
    <property type="entry name" value="Sec-indep_translocase_CS"/>
</dbReference>
<keyword evidence="5" id="KW-0653">Protein transport</keyword>
<evidence type="ECO:0000256" key="4">
    <source>
        <dbReference type="ARBA" id="ARBA00023136"/>
    </source>
</evidence>
<evidence type="ECO:0000256" key="2">
    <source>
        <dbReference type="ARBA" id="ARBA00022692"/>
    </source>
</evidence>
<reference evidence="8" key="1">
    <citation type="submission" date="2017-06" db="EMBL/GenBank/DDBJ databases">
        <authorList>
            <person name="Varghese N."/>
            <person name="Submissions S."/>
        </authorList>
    </citation>
    <scope>NUCLEOTIDE SEQUENCE [LARGE SCALE GENOMIC DNA]</scope>
    <source>
        <strain evidence="8">CIP 108523</strain>
    </source>
</reference>
<dbReference type="InterPro" id="IPR002033">
    <property type="entry name" value="TatC"/>
</dbReference>
<sequence length="265" mass="29463">MSRLPEHDDEMPLVSHLTELRTRLLRCVLAIFVLFAGLFYFSQDIYALVAAPLRTYLPAGATMIATGVASPFLTPFKLTMMVALFLAIPVILHQIWGFIAPGLYKHEKRIAVPLLISSILLFYGGMAFAYFVVFPIMFGFFASVTPEGVEMMTDIGQYLDFVLTLFFAFGVAFEIPVATFLLIWVGIVDVQTLRKGRPYVVVGCFAIGMVLTPPDIFSQTLLAVPMWMLFEAGLLCGAMVKRREEQEAETAEADDKTDQPPATKP</sequence>
<comment type="similarity">
    <text evidence="5">Belongs to the TatC family.</text>
</comment>
<comment type="function">
    <text evidence="5">Part of the twin-arginine translocation (Tat) system that transports large folded proteins containing a characteristic twin-arginine motif in their signal peptide across membranes. Together with TatB, TatC is part of a receptor directly interacting with Tat signal peptides.</text>
</comment>
<dbReference type="PANTHER" id="PTHR30371">
    <property type="entry name" value="SEC-INDEPENDENT PROTEIN TRANSLOCASE PROTEIN TATC"/>
    <property type="match status" value="1"/>
</dbReference>
<feature type="region of interest" description="Disordered" evidence="6">
    <location>
        <begin position="246"/>
        <end position="265"/>
    </location>
</feature>
<dbReference type="GO" id="GO:0033281">
    <property type="term" value="C:TAT protein transport complex"/>
    <property type="evidence" value="ECO:0007669"/>
    <property type="project" value="UniProtKB-UniRule"/>
</dbReference>
<keyword evidence="3 5" id="KW-1133">Transmembrane helix</keyword>
<proteinExistence type="inferred from homology"/>
<dbReference type="PRINTS" id="PR01840">
    <property type="entry name" value="TATCFAMILY"/>
</dbReference>
<keyword evidence="2 5" id="KW-0812">Transmembrane</keyword>
<dbReference type="NCBIfam" id="TIGR00945">
    <property type="entry name" value="tatC"/>
    <property type="match status" value="1"/>
</dbReference>
<dbReference type="Proteomes" id="UP000242915">
    <property type="component" value="Unassembled WGS sequence"/>
</dbReference>
<dbReference type="AlphaFoldDB" id="A0A239DPZ4"/>
<dbReference type="EMBL" id="FZOG01000002">
    <property type="protein sequence ID" value="SNS34725.1"/>
    <property type="molecule type" value="Genomic_DNA"/>
</dbReference>
<keyword evidence="5" id="KW-0813">Transport</keyword>
<protein>
    <recommendedName>
        <fullName evidence="5">Sec-independent protein translocase protein TatC</fullName>
    </recommendedName>
</protein>
<feature type="transmembrane region" description="Helical" evidence="5">
    <location>
        <begin position="20"/>
        <end position="41"/>
    </location>
</feature>
<keyword evidence="5" id="KW-1003">Cell membrane</keyword>
<dbReference type="HAMAP" id="MF_00902">
    <property type="entry name" value="TatC"/>
    <property type="match status" value="1"/>
</dbReference>
<evidence type="ECO:0000256" key="6">
    <source>
        <dbReference type="SAM" id="MobiDB-lite"/>
    </source>
</evidence>
<evidence type="ECO:0000256" key="5">
    <source>
        <dbReference type="HAMAP-Rule" id="MF_00902"/>
    </source>
</evidence>
<accession>A0A239DPZ4</accession>